<dbReference type="InterPro" id="IPR052748">
    <property type="entry name" value="ISR_Activator"/>
</dbReference>
<dbReference type="SUPFAM" id="SSF110997">
    <property type="entry name" value="Sporulation related repeat"/>
    <property type="match status" value="1"/>
</dbReference>
<dbReference type="PROSITE" id="PS51724">
    <property type="entry name" value="SPOR"/>
    <property type="match status" value="1"/>
</dbReference>
<feature type="domain" description="SPOR" evidence="2">
    <location>
        <begin position="267"/>
        <end position="346"/>
    </location>
</feature>
<sequence length="346" mass="36553">MTIFALEPVHMKHIWGTAALVAMLGIALPALADVKAGVDAWQQGDYAKAVAEWRPLAQSGDPDAQFNLGQAYKLGRGVQPDLNAAIDWYRKAAVQGHLRAEDNLGLLMFQQGDRTGAMPYLQRASMRGEPRAQYIVGTALFNGDTLGKDWVRAYALMTRASASGLPQAATSLEQMDKYIPEDQRKQGLALAASLDKGDKSVMLAQAAPPPPRSGPSAVRTTQLPPSTPSQPAPKPAPAPPRPAPQVVVTKPKPAPEPARPAAMAAAPAASGGWRVQLGAFGEEARARTLWSQLSRKVSGLSAYQPYLVKAGAVTRLQAGPLASNNDAARLCGAIKAAGADCMPKKM</sequence>
<dbReference type="Proteomes" id="UP001059971">
    <property type="component" value="Chromosome 1"/>
</dbReference>
<dbReference type="SMART" id="SM00671">
    <property type="entry name" value="SEL1"/>
    <property type="match status" value="2"/>
</dbReference>
<dbReference type="Pfam" id="PF05036">
    <property type="entry name" value="SPOR"/>
    <property type="match status" value="1"/>
</dbReference>
<reference evidence="3" key="1">
    <citation type="submission" date="2018-07" db="EMBL/GenBank/DDBJ databases">
        <title>Complete genome sequence of Sphingomonas bisphenolicum strain AO1, a bisphenol A degradative bacterium isolated from Japanese farm field.</title>
        <authorList>
            <person name="Murakami M."/>
            <person name="Koh M."/>
            <person name="Koba S."/>
            <person name="Matsumura Y."/>
        </authorList>
    </citation>
    <scope>NUCLEOTIDE SEQUENCE</scope>
    <source>
        <strain evidence="3">AO1</strain>
    </source>
</reference>
<gene>
    <name evidence="3" type="ORF">SBA_ch1_31850</name>
</gene>
<dbReference type="SUPFAM" id="SSF81901">
    <property type="entry name" value="HCP-like"/>
    <property type="match status" value="1"/>
</dbReference>
<organism evidence="3 4">
    <name type="scientific">Sphingomonas bisphenolicum</name>
    <dbReference type="NCBI Taxonomy" id="296544"/>
    <lineage>
        <taxon>Bacteria</taxon>
        <taxon>Pseudomonadati</taxon>
        <taxon>Pseudomonadota</taxon>
        <taxon>Alphaproteobacteria</taxon>
        <taxon>Sphingomonadales</taxon>
        <taxon>Sphingomonadaceae</taxon>
        <taxon>Sphingomonas</taxon>
    </lineage>
</organism>
<dbReference type="PANTHER" id="PTHR45011:SF1">
    <property type="entry name" value="DAP3-BINDING CELL DEATH ENHANCER 1"/>
    <property type="match status" value="1"/>
</dbReference>
<evidence type="ECO:0000256" key="1">
    <source>
        <dbReference type="SAM" id="MobiDB-lite"/>
    </source>
</evidence>
<dbReference type="Pfam" id="PF08238">
    <property type="entry name" value="Sel1"/>
    <property type="match status" value="2"/>
</dbReference>
<dbReference type="InterPro" id="IPR036680">
    <property type="entry name" value="SPOR-like_sf"/>
</dbReference>
<evidence type="ECO:0000259" key="2">
    <source>
        <dbReference type="PROSITE" id="PS51724"/>
    </source>
</evidence>
<feature type="region of interest" description="Disordered" evidence="1">
    <location>
        <begin position="203"/>
        <end position="259"/>
    </location>
</feature>
<dbReference type="InterPro" id="IPR007730">
    <property type="entry name" value="SPOR-like_dom"/>
</dbReference>
<dbReference type="Gene3D" id="3.30.70.1070">
    <property type="entry name" value="Sporulation related repeat"/>
    <property type="match status" value="1"/>
</dbReference>
<keyword evidence="4" id="KW-1185">Reference proteome</keyword>
<dbReference type="InterPro" id="IPR011990">
    <property type="entry name" value="TPR-like_helical_dom_sf"/>
</dbReference>
<proteinExistence type="predicted"/>
<dbReference type="PANTHER" id="PTHR45011">
    <property type="entry name" value="DAP3-BINDING CELL DEATH ENHANCER 1"/>
    <property type="match status" value="1"/>
</dbReference>
<accession>A0ABM7G814</accession>
<protein>
    <recommendedName>
        <fullName evidence="2">SPOR domain-containing protein</fullName>
    </recommendedName>
</protein>
<feature type="compositionally biased region" description="Pro residues" evidence="1">
    <location>
        <begin position="225"/>
        <end position="243"/>
    </location>
</feature>
<dbReference type="Gene3D" id="1.25.40.10">
    <property type="entry name" value="Tetratricopeptide repeat domain"/>
    <property type="match status" value="1"/>
</dbReference>
<evidence type="ECO:0000313" key="3">
    <source>
        <dbReference type="EMBL" id="BBF70985.1"/>
    </source>
</evidence>
<name>A0ABM7G814_9SPHN</name>
<dbReference type="EMBL" id="AP018817">
    <property type="protein sequence ID" value="BBF70985.1"/>
    <property type="molecule type" value="Genomic_DNA"/>
</dbReference>
<evidence type="ECO:0000313" key="4">
    <source>
        <dbReference type="Proteomes" id="UP001059971"/>
    </source>
</evidence>
<dbReference type="InterPro" id="IPR006597">
    <property type="entry name" value="Sel1-like"/>
</dbReference>